<dbReference type="GO" id="GO:0016301">
    <property type="term" value="F:kinase activity"/>
    <property type="evidence" value="ECO:0007669"/>
    <property type="project" value="UniProtKB-KW"/>
</dbReference>
<dbReference type="InterPro" id="IPR010559">
    <property type="entry name" value="Sig_transdc_His_kin_internal"/>
</dbReference>
<evidence type="ECO:0000256" key="4">
    <source>
        <dbReference type="ARBA" id="ARBA00022679"/>
    </source>
</evidence>
<evidence type="ECO:0000313" key="9">
    <source>
        <dbReference type="EMBL" id="GGI46625.1"/>
    </source>
</evidence>
<name>A0ABQ2BTU6_9BACL</name>
<evidence type="ECO:0000259" key="8">
    <source>
        <dbReference type="PROSITE" id="PS50885"/>
    </source>
</evidence>
<evidence type="ECO:0000256" key="5">
    <source>
        <dbReference type="ARBA" id="ARBA00022777"/>
    </source>
</evidence>
<evidence type="ECO:0000256" key="2">
    <source>
        <dbReference type="ARBA" id="ARBA00022475"/>
    </source>
</evidence>
<dbReference type="InterPro" id="IPR003594">
    <property type="entry name" value="HATPase_dom"/>
</dbReference>
<dbReference type="Pfam" id="PF00672">
    <property type="entry name" value="HAMP"/>
    <property type="match status" value="1"/>
</dbReference>
<evidence type="ECO:0000256" key="3">
    <source>
        <dbReference type="ARBA" id="ARBA00022553"/>
    </source>
</evidence>
<dbReference type="InterPro" id="IPR036890">
    <property type="entry name" value="HATPase_C_sf"/>
</dbReference>
<dbReference type="SUPFAM" id="SSF158472">
    <property type="entry name" value="HAMP domain-like"/>
    <property type="match status" value="1"/>
</dbReference>
<dbReference type="Proteomes" id="UP000615455">
    <property type="component" value="Unassembled WGS sequence"/>
</dbReference>
<gene>
    <name evidence="9" type="ORF">GCM10008018_18030</name>
</gene>
<keyword evidence="10" id="KW-1185">Reference proteome</keyword>
<comment type="caution">
    <text evidence="9">The sequence shown here is derived from an EMBL/GenBank/DDBJ whole genome shotgun (WGS) entry which is preliminary data.</text>
</comment>
<evidence type="ECO:0000313" key="10">
    <source>
        <dbReference type="Proteomes" id="UP000615455"/>
    </source>
</evidence>
<keyword evidence="7" id="KW-1133">Transmembrane helix</keyword>
<dbReference type="SMART" id="SM00304">
    <property type="entry name" value="HAMP"/>
    <property type="match status" value="1"/>
</dbReference>
<reference evidence="10" key="1">
    <citation type="journal article" date="2019" name="Int. J. Syst. Evol. Microbiol.">
        <title>The Global Catalogue of Microorganisms (GCM) 10K type strain sequencing project: providing services to taxonomists for standard genome sequencing and annotation.</title>
        <authorList>
            <consortium name="The Broad Institute Genomics Platform"/>
            <consortium name="The Broad Institute Genome Sequencing Center for Infectious Disease"/>
            <person name="Wu L."/>
            <person name="Ma J."/>
        </authorList>
    </citation>
    <scope>NUCLEOTIDE SEQUENCE [LARGE SCALE GENOMIC DNA]</scope>
    <source>
        <strain evidence="10">CGMCC 1.15043</strain>
    </source>
</reference>
<evidence type="ECO:0000256" key="7">
    <source>
        <dbReference type="SAM" id="Phobius"/>
    </source>
</evidence>
<organism evidence="9 10">
    <name type="scientific">Paenibacillus marchantiophytorum</name>
    <dbReference type="NCBI Taxonomy" id="1619310"/>
    <lineage>
        <taxon>Bacteria</taxon>
        <taxon>Bacillati</taxon>
        <taxon>Bacillota</taxon>
        <taxon>Bacilli</taxon>
        <taxon>Bacillales</taxon>
        <taxon>Paenibacillaceae</taxon>
        <taxon>Paenibacillus</taxon>
    </lineage>
</organism>
<keyword evidence="7" id="KW-0812">Transmembrane</keyword>
<evidence type="ECO:0000256" key="1">
    <source>
        <dbReference type="ARBA" id="ARBA00004651"/>
    </source>
</evidence>
<keyword evidence="4" id="KW-0808">Transferase</keyword>
<keyword evidence="3" id="KW-0597">Phosphoprotein</keyword>
<keyword evidence="5 9" id="KW-0418">Kinase</keyword>
<feature type="transmembrane region" description="Helical" evidence="7">
    <location>
        <begin position="305"/>
        <end position="325"/>
    </location>
</feature>
<dbReference type="Gene3D" id="3.30.565.10">
    <property type="entry name" value="Histidine kinase-like ATPase, C-terminal domain"/>
    <property type="match status" value="1"/>
</dbReference>
<protein>
    <submittedName>
        <fullName evidence="9">Histidine kinase</fullName>
    </submittedName>
</protein>
<dbReference type="PANTHER" id="PTHR34220:SF7">
    <property type="entry name" value="SENSOR HISTIDINE KINASE YPDA"/>
    <property type="match status" value="1"/>
</dbReference>
<evidence type="ECO:0000256" key="6">
    <source>
        <dbReference type="ARBA" id="ARBA00023136"/>
    </source>
</evidence>
<dbReference type="InterPro" id="IPR050640">
    <property type="entry name" value="Bact_2-comp_sensor_kinase"/>
</dbReference>
<dbReference type="PANTHER" id="PTHR34220">
    <property type="entry name" value="SENSOR HISTIDINE KINASE YPDA"/>
    <property type="match status" value="1"/>
</dbReference>
<dbReference type="Gene3D" id="6.10.340.10">
    <property type="match status" value="1"/>
</dbReference>
<dbReference type="InterPro" id="IPR003660">
    <property type="entry name" value="HAMP_dom"/>
</dbReference>
<dbReference type="RefSeq" id="WP_189010464.1">
    <property type="nucleotide sequence ID" value="NZ_BMHE01000006.1"/>
</dbReference>
<dbReference type="SMART" id="SM00387">
    <property type="entry name" value="HATPase_c"/>
    <property type="match status" value="1"/>
</dbReference>
<comment type="subcellular location">
    <subcellularLocation>
        <location evidence="1">Cell membrane</location>
        <topology evidence="1">Multi-pass membrane protein</topology>
    </subcellularLocation>
</comment>
<dbReference type="CDD" id="cd06225">
    <property type="entry name" value="HAMP"/>
    <property type="match status" value="1"/>
</dbReference>
<dbReference type="Pfam" id="PF02518">
    <property type="entry name" value="HATPase_c"/>
    <property type="match status" value="1"/>
</dbReference>
<keyword evidence="2" id="KW-1003">Cell membrane</keyword>
<keyword evidence="6 7" id="KW-0472">Membrane</keyword>
<dbReference type="PROSITE" id="PS50885">
    <property type="entry name" value="HAMP"/>
    <property type="match status" value="1"/>
</dbReference>
<accession>A0ABQ2BTU6</accession>
<sequence length="599" mass="67938">MKNLLFKYKNMVIRQKIIIVFLPIVVLPLLVVVFTSNSIFSVSNIQKTKVNISGESSIIVTRIQSIYNNGETSARVLIKNINNIYHELNTDGTLLFNSVKLRNQLLNEFDFNLRAFKDIESIIFIDAHDNFFVSDNRLENNAKLALQSDMVKLLRQDGIPNNEWFPMQTRNYLVIDEKSPVLTIGKRVVDIDTGQTLGCLILNIKESTISSIFPDASLKGEEGYYIASGEGLIVSTKVGHNLLQPIQNAALRNWLNSGTDGASVNLKLNRESYLLMQKRIPELDWVLYKQMLVHNLNKETYTNSITIFIVGVLCILIALIGSFLLSRHIAKPIILLTKVAKHIREGNLHVTSSIDTMDEVGILAKTFNDMIGTINDLLHKVTAEQKKKREYEFALMQAQIKPHFFYNALDLIFVLCERGKTELAADTTKALADFYRVSLSQGKEIIPIGEELKNAEDYLFIQKTRYSDILECRWDIDEDIKQFPIMKLAIQPLIENAIYHGLKPKLSPGLIRITGFMDNEHIILKVMDNGIGIAAHKLQQIKENLNALSTMKSFGLRSVNERLKLYFGENYGIQIESSLGTGTEITLTIPSKKEGWFHD</sequence>
<dbReference type="Pfam" id="PF06580">
    <property type="entry name" value="His_kinase"/>
    <property type="match status" value="1"/>
</dbReference>
<proteinExistence type="predicted"/>
<feature type="transmembrane region" description="Helical" evidence="7">
    <location>
        <begin position="20"/>
        <end position="40"/>
    </location>
</feature>
<dbReference type="SUPFAM" id="SSF55874">
    <property type="entry name" value="ATPase domain of HSP90 chaperone/DNA topoisomerase II/histidine kinase"/>
    <property type="match status" value="1"/>
</dbReference>
<feature type="domain" description="HAMP" evidence="8">
    <location>
        <begin position="327"/>
        <end position="379"/>
    </location>
</feature>
<dbReference type="EMBL" id="BMHE01000006">
    <property type="protein sequence ID" value="GGI46625.1"/>
    <property type="molecule type" value="Genomic_DNA"/>
</dbReference>